<gene>
    <name evidence="1" type="ORF">ENM99_05485</name>
</gene>
<protein>
    <submittedName>
        <fullName evidence="1">Uncharacterized protein</fullName>
    </submittedName>
</protein>
<sequence>MQIADNIKTTTGLKVEGDCSIITVYTVNIAQSPKIGTYLVGPNGMTLYYLEGETENTIV</sequence>
<reference evidence="1" key="1">
    <citation type="journal article" date="2020" name="mSystems">
        <title>Genome- and Community-Level Interaction Insights into Carbon Utilization and Element Cycling Functions of Hydrothermarchaeota in Hydrothermal Sediment.</title>
        <authorList>
            <person name="Zhou Z."/>
            <person name="Liu Y."/>
            <person name="Xu W."/>
            <person name="Pan J."/>
            <person name="Luo Z.H."/>
            <person name="Li M."/>
        </authorList>
    </citation>
    <scope>NUCLEOTIDE SEQUENCE [LARGE SCALE GENOMIC DNA]</scope>
    <source>
        <strain evidence="1">SpSt-1135</strain>
    </source>
</reference>
<proteinExistence type="predicted"/>
<evidence type="ECO:0000313" key="1">
    <source>
        <dbReference type="EMBL" id="HHS49279.1"/>
    </source>
</evidence>
<dbReference type="Proteomes" id="UP000886400">
    <property type="component" value="Unassembled WGS sequence"/>
</dbReference>
<name>A0A7C6A807_DESAE</name>
<dbReference type="EMBL" id="DRZX01000261">
    <property type="protein sequence ID" value="HHS49279.1"/>
    <property type="molecule type" value="Genomic_DNA"/>
</dbReference>
<organism evidence="1">
    <name type="scientific">Desulfurella acetivorans</name>
    <dbReference type="NCBI Taxonomy" id="33002"/>
    <lineage>
        <taxon>Bacteria</taxon>
        <taxon>Pseudomonadati</taxon>
        <taxon>Campylobacterota</taxon>
        <taxon>Desulfurellia</taxon>
        <taxon>Desulfurellales</taxon>
        <taxon>Desulfurellaceae</taxon>
        <taxon>Desulfurella</taxon>
    </lineage>
</organism>
<accession>A0A7C6A807</accession>
<comment type="caution">
    <text evidence="1">The sequence shown here is derived from an EMBL/GenBank/DDBJ whole genome shotgun (WGS) entry which is preliminary data.</text>
</comment>
<dbReference type="AlphaFoldDB" id="A0A7C6A807"/>